<dbReference type="OrthoDB" id="3346251at2759"/>
<dbReference type="Proteomes" id="UP000623467">
    <property type="component" value="Unassembled WGS sequence"/>
</dbReference>
<organism evidence="3 4">
    <name type="scientific">Mycena sanguinolenta</name>
    <dbReference type="NCBI Taxonomy" id="230812"/>
    <lineage>
        <taxon>Eukaryota</taxon>
        <taxon>Fungi</taxon>
        <taxon>Dikarya</taxon>
        <taxon>Basidiomycota</taxon>
        <taxon>Agaricomycotina</taxon>
        <taxon>Agaricomycetes</taxon>
        <taxon>Agaricomycetidae</taxon>
        <taxon>Agaricales</taxon>
        <taxon>Marasmiineae</taxon>
        <taxon>Mycenaceae</taxon>
        <taxon>Mycena</taxon>
    </lineage>
</organism>
<keyword evidence="4" id="KW-1185">Reference proteome</keyword>
<feature type="transmembrane region" description="Helical" evidence="1">
    <location>
        <begin position="64"/>
        <end position="83"/>
    </location>
</feature>
<keyword evidence="1" id="KW-0472">Membrane</keyword>
<feature type="transmembrane region" description="Helical" evidence="1">
    <location>
        <begin position="185"/>
        <end position="203"/>
    </location>
</feature>
<dbReference type="AlphaFoldDB" id="A0A8H6YMZ6"/>
<evidence type="ECO:0000259" key="2">
    <source>
        <dbReference type="Pfam" id="PF20151"/>
    </source>
</evidence>
<accession>A0A8H6YMZ6</accession>
<evidence type="ECO:0000313" key="3">
    <source>
        <dbReference type="EMBL" id="KAF7364128.1"/>
    </source>
</evidence>
<feature type="domain" description="DUF6533" evidence="2">
    <location>
        <begin position="7"/>
        <end position="49"/>
    </location>
</feature>
<evidence type="ECO:0000313" key="4">
    <source>
        <dbReference type="Proteomes" id="UP000623467"/>
    </source>
</evidence>
<name>A0A8H6YMZ6_9AGAR</name>
<comment type="caution">
    <text evidence="3">The sequence shown here is derived from an EMBL/GenBank/DDBJ whole genome shotgun (WGS) entry which is preliminary data.</text>
</comment>
<dbReference type="InterPro" id="IPR045340">
    <property type="entry name" value="DUF6533"/>
</dbReference>
<feature type="transmembrane region" description="Helical" evidence="1">
    <location>
        <begin position="36"/>
        <end position="52"/>
    </location>
</feature>
<feature type="transmembrane region" description="Helical" evidence="1">
    <location>
        <begin position="95"/>
        <end position="118"/>
    </location>
</feature>
<keyword evidence="1" id="KW-0812">Transmembrane</keyword>
<sequence length="252" mass="28398">MSSFQAYLRVAAYAISFFDYLQTLPTEYRLFTRQKGSSRLSTPFILFILAFFNNGFTPTTCKKFYLAPQVFKLLLYLISQAILALRTYKVSKEALWVRIALPLLFVVVTAPELLSIFYKRISFSNNGSCTSSNPSGIQFASLFYAGALAFDVFTMATTIGYLWKFSSNVKRSFFGRLDHIMLHEGVIYFVGLAVFNTVNLILFQNTDTSVQPIAAVLGYAATMIYSSRFVLNVSGTQFTIAHIFLTEECAKL</sequence>
<proteinExistence type="predicted"/>
<protein>
    <recommendedName>
        <fullName evidence="2">DUF6533 domain-containing protein</fullName>
    </recommendedName>
</protein>
<dbReference type="Pfam" id="PF20151">
    <property type="entry name" value="DUF6533"/>
    <property type="match status" value="1"/>
</dbReference>
<keyword evidence="1" id="KW-1133">Transmembrane helix</keyword>
<feature type="transmembrane region" description="Helical" evidence="1">
    <location>
        <begin position="142"/>
        <end position="164"/>
    </location>
</feature>
<gene>
    <name evidence="3" type="ORF">MSAN_01071900</name>
</gene>
<dbReference type="EMBL" id="JACAZH010000007">
    <property type="protein sequence ID" value="KAF7364128.1"/>
    <property type="molecule type" value="Genomic_DNA"/>
</dbReference>
<evidence type="ECO:0000256" key="1">
    <source>
        <dbReference type="SAM" id="Phobius"/>
    </source>
</evidence>
<reference evidence="3" key="1">
    <citation type="submission" date="2020-05" db="EMBL/GenBank/DDBJ databases">
        <title>Mycena genomes resolve the evolution of fungal bioluminescence.</title>
        <authorList>
            <person name="Tsai I.J."/>
        </authorList>
    </citation>
    <scope>NUCLEOTIDE SEQUENCE</scope>
    <source>
        <strain evidence="3">160909Yilan</strain>
    </source>
</reference>